<sequence length="196" mass="23043">MVNPEKMGQDSAVREVAQFTAGHQNFAINWNSTYRHHFIHTTRNQMELELIIETMIRKTNAKLQLQVRICSHPQPDFIDGSLRIGRCIGENGCGNWWGQSWRRKLEPEWRVFVNDDPDFIGRVFGTGTVLVDNDFHYILSRTSRLRHVRKMRCIQFNQERVGTTDDRAKWHHMSYSDRRLPHNSSPNITIITVELL</sequence>
<accession>A0A4P6G8J6</accession>
<organism evidence="1 2">
    <name type="scientific">Pseudomonas arsenicoxydans</name>
    <dbReference type="NCBI Taxonomy" id="702115"/>
    <lineage>
        <taxon>Bacteria</taxon>
        <taxon>Pseudomonadati</taxon>
        <taxon>Pseudomonadota</taxon>
        <taxon>Gammaproteobacteria</taxon>
        <taxon>Pseudomonadales</taxon>
        <taxon>Pseudomonadaceae</taxon>
        <taxon>Pseudomonas</taxon>
    </lineage>
</organism>
<evidence type="ECO:0000313" key="2">
    <source>
        <dbReference type="Proteomes" id="UP000291121"/>
    </source>
</evidence>
<reference evidence="1 2" key="1">
    <citation type="submission" date="2017-11" db="EMBL/GenBank/DDBJ databases">
        <title>Genome sequence of Pseudomonas arsenicoxydans ACM1.</title>
        <authorList>
            <person name="Nascimento F.X."/>
        </authorList>
    </citation>
    <scope>NUCLEOTIDE SEQUENCE [LARGE SCALE GENOMIC DNA]</scope>
    <source>
        <strain evidence="1 2">ACM1</strain>
    </source>
</reference>
<evidence type="ECO:0000313" key="1">
    <source>
        <dbReference type="EMBL" id="QAY85952.1"/>
    </source>
</evidence>
<protein>
    <submittedName>
        <fullName evidence="1">Uncharacterized protein</fullName>
    </submittedName>
</protein>
<dbReference type="Proteomes" id="UP000291121">
    <property type="component" value="Chromosome"/>
</dbReference>
<gene>
    <name evidence="1" type="ORF">CUN61_19060</name>
</gene>
<dbReference type="EMBL" id="CP024767">
    <property type="protein sequence ID" value="QAY85952.1"/>
    <property type="molecule type" value="Genomic_DNA"/>
</dbReference>
<name>A0A4P6G8J6_9PSED</name>
<keyword evidence="2" id="KW-1185">Reference proteome</keyword>
<dbReference type="AlphaFoldDB" id="A0A4P6G8J6"/>
<proteinExistence type="predicted"/>